<dbReference type="InterPro" id="IPR002035">
    <property type="entry name" value="VWF_A"/>
</dbReference>
<dbReference type="Gene3D" id="3.40.50.410">
    <property type="entry name" value="von Willebrand factor, type A domain"/>
    <property type="match status" value="1"/>
</dbReference>
<dbReference type="SUPFAM" id="SSF52540">
    <property type="entry name" value="P-loop containing nucleoside triphosphate hydrolases"/>
    <property type="match status" value="3"/>
</dbReference>
<keyword evidence="3" id="KW-0067">ATP-binding</keyword>
<dbReference type="SUPFAM" id="SSF53300">
    <property type="entry name" value="vWA-like"/>
    <property type="match status" value="1"/>
</dbReference>
<evidence type="ECO:0000256" key="2">
    <source>
        <dbReference type="ARBA" id="ARBA00022741"/>
    </source>
</evidence>
<comment type="caution">
    <text evidence="10">The sequence shown here is derived from an EMBL/GenBank/DDBJ whole genome shotgun (WGS) entry which is preliminary data.</text>
</comment>
<feature type="compositionally biased region" description="Acidic residues" evidence="8">
    <location>
        <begin position="1686"/>
        <end position="1699"/>
    </location>
</feature>
<dbReference type="GO" id="GO:0016887">
    <property type="term" value="F:ATP hydrolysis activity"/>
    <property type="evidence" value="ECO:0007669"/>
    <property type="project" value="InterPro"/>
</dbReference>
<gene>
    <name evidence="10" type="ORF">FCC1311_021302</name>
</gene>
<dbReference type="Proteomes" id="UP000241890">
    <property type="component" value="Unassembled WGS sequence"/>
</dbReference>
<feature type="compositionally biased region" description="Basic and acidic residues" evidence="8">
    <location>
        <begin position="1564"/>
        <end position="1587"/>
    </location>
</feature>
<dbReference type="Pfam" id="PF07728">
    <property type="entry name" value="AAA_5"/>
    <property type="match status" value="3"/>
</dbReference>
<dbReference type="PROSITE" id="PS50234">
    <property type="entry name" value="VWFA"/>
    <property type="match status" value="1"/>
</dbReference>
<keyword evidence="2" id="KW-0547">Nucleotide-binding</keyword>
<protein>
    <recommendedName>
        <fullName evidence="7">von Willebrand factor A domain-containing protein 8</fullName>
    </recommendedName>
</protein>
<dbReference type="InterPro" id="IPR011704">
    <property type="entry name" value="ATPase_dyneun-rel_AAA"/>
</dbReference>
<dbReference type="GO" id="GO:0005524">
    <property type="term" value="F:ATP binding"/>
    <property type="evidence" value="ECO:0007669"/>
    <property type="project" value="UniProtKB-KW"/>
</dbReference>
<sequence>MESEKTVASRRVGRLVAHLRVDDVPAYAGVLGIERVLTGAGKAAVRIGDVSMDLVPPPEGLETLVPVGYLDPAGEPQDVLRILRFMMQKDTLGQDVYLIGPPGPLRRNIVFKYCELVQRPVEYVSLSQDTTESDLKQRREINNGTARYVDCAAVRAAKAGSMLVLDGIEKAERNVMPLLNNLLENREMNCEDSTFLVSPKRYDALVAEHTPQEMAQWKLIRTSDRFRVIALGVPIPRYPGSALDPPFRSRFQARDVPSLRPTQQLEEIELRATESSDPLVVRQIIQASAVLSDLRHSEGGAASTAVPEFPQGYESTVGILLEYFPHLSPRALADFVYPFPALLEGSTDERGNMIDKVLYRFALNRRAVFVPGLVKSDLVIANGNESSQSGGTPNPPDAEDALASSVMCEYSVSEVTAFGTSHQARVRFRLEPLNRYSHEYLHSMKENDTIVTVSAGTLAPATSVPGMVETRTNMAQFSRMVQAHAVGDFCLLGEKGGGKSALVHYFARRLGYEVEHIPLYKDITARGLLQRRTTRPNGDTDWEDSSLVVAALTGRIAILDGVEQMIPGTLASLQLLVSDREARLPNGVRLISAERFEMLQDEHGLSRAELEAQGVLPIHPAFRIIALARPTGVKGGGSPTGTWRDWLGSEVQSMFSFVFVDPVEPEEQKFILRTLAPRVPVTELDHLMGFAKTLRKAVASDEMLTPLLTAVSLRSMIRICRRIAVDVQQHGDGDASAALHDAVLRASLSRFLPPIVLETLLAQLKAAAILPTKGAGGDLDHLLSIEVVEGDRAQALRKDARAVGVLKIGNVTVDILPPKDPLLIPDILFYDNPRQALSMREMVKDWTSGQHLLLIGNQGVGKNKLADRMLQLLRLPREYIQLHRDTTVQNLTSNPTIVDGVLQYEDSPLVRAAREGRVLVVDEADKAPTHVTAILKALVEDRSMLLADGRRILDPEDVVPGTEDRVIPLHPEFRLIALANRPGFPFHGNDFFREVGDVFSCHAIDNPDANSEMYLLKQYGPDVPEDTLRKLIAAFDELRGMSDEGQLSYPYSTRELTAVVKHMQRFPNDGVDRILRNVFDFDNYSHEEKTLLVEVFAKHGVPFSIGASSFHVSTGRTRTLPPPKLIEQWSVANTSSGDGMRSASHDLIKLNAFVSPTSEIIRMNLSKKSEDWPLKPAYMETTLARNERSSVVFTEELYSFALPQGLILGVTTLADGTIVALARSHSFMMYVIDPAQQHCSVHDLHSSTPADGVYRIAPTAANVFALGGEGRRVLVQNPQNGNMLVVDLDTLSFRFVDLPPGAARKGPKVQIVQCPAPHQTRFLMYQCGHRFLTVMDFAQDGETFSTTVSNVDPPRQQLLLGVDRVDALTGNAWLLTSTENKSERQTTFRVYLDETEGRFLLDRLNRQEPAPEYAKTATMPTFASPTPMSSSPGALKPGAARMIQLREPGGEPGERIPAFAVDLPGAFASGSRANIFQIDEKLVVGDSGTQAEEDAAPKEGEDAKSKRKVARVHAQQLSESNLMAVVRESPERMIVDVELYDVNSSSRRTLSVNLEDDAITKNQNDPDARQRVGSGAKKDPRYGTEVRHSPNLASLKQTLSPSQLNMFAMRRTSIAEASQRLFLTELSATTILTVDCLGTARVWLVDELAIRQAFADWRKLVGRAEDEPLKLLFENDDERKKKYGIADEDDGDGDGEGEGEGQGKGKGKGKGKGSGDGEGDGDGDGGGGGSGDGGGPGQLSSGGGGGSMSGQARGKTLDQLGDLPDPSDEEFQQIENPGAAEMREAQTDEIASSVKRETEEFKREEWLQFLQKLDMSEHDAEKYDKYKEAVKTEVRELRVTLEGLEANDTERIWLKNQVTGDIDDSKLIDGLTGERAIYKRRSDLSPDSALFQAKPKRISFVFDASMSMTRYAADGRLQRSLEATTMILEAVKGMEHRFDIAMSAHSGDTAHLPLVDFGKPPRTDKERLNVVRQIYAHAEMCESGDNTVNGLRRAIEAITRGPDADARYVVLVSDANVDMYGITPETLDKLIKMDPRVHVFVLFIASMSDQSKVFEEKLPGRVFTCLDTSEVPKNLKKMFLAAATTAKI</sequence>
<dbReference type="FunFam" id="3.40.50.300:FF:000587">
    <property type="entry name" value="von Willebrand factor A domain containing 8"/>
    <property type="match status" value="1"/>
</dbReference>
<dbReference type="OrthoDB" id="5186at2759"/>
<evidence type="ECO:0000256" key="3">
    <source>
        <dbReference type="ARBA" id="ARBA00022840"/>
    </source>
</evidence>
<dbReference type="PANTHER" id="PTHR21610:SF9">
    <property type="entry name" value="VON WILLEBRAND FACTOR A DOMAIN-CONTAINING PROTEIN 8"/>
    <property type="match status" value="1"/>
</dbReference>
<dbReference type="FunFam" id="3.40.50.300:FF:000663">
    <property type="entry name" value="von Willebrand factor A domain containing 8"/>
    <property type="match status" value="1"/>
</dbReference>
<dbReference type="SMART" id="SM00327">
    <property type="entry name" value="VWA"/>
    <property type="match status" value="1"/>
</dbReference>
<evidence type="ECO:0000256" key="7">
    <source>
        <dbReference type="ARBA" id="ARBA00070377"/>
    </source>
</evidence>
<dbReference type="PANTHER" id="PTHR21610">
    <property type="entry name" value="VON WILLEBRAND FACTOR A DOMAIN-CONTAINING PROTEIN 8"/>
    <property type="match status" value="1"/>
</dbReference>
<evidence type="ECO:0000259" key="9">
    <source>
        <dbReference type="PROSITE" id="PS50234"/>
    </source>
</evidence>
<evidence type="ECO:0000256" key="8">
    <source>
        <dbReference type="SAM" id="MobiDB-lite"/>
    </source>
</evidence>
<proteinExistence type="predicted"/>
<evidence type="ECO:0000256" key="5">
    <source>
        <dbReference type="ARBA" id="ARBA00023128"/>
    </source>
</evidence>
<organism evidence="10 11">
    <name type="scientific">Hondaea fermentalgiana</name>
    <dbReference type="NCBI Taxonomy" id="2315210"/>
    <lineage>
        <taxon>Eukaryota</taxon>
        <taxon>Sar</taxon>
        <taxon>Stramenopiles</taxon>
        <taxon>Bigyra</taxon>
        <taxon>Labyrinthulomycetes</taxon>
        <taxon>Thraustochytrida</taxon>
        <taxon>Thraustochytriidae</taxon>
        <taxon>Hondaea</taxon>
    </lineage>
</organism>
<dbReference type="InterPro" id="IPR036465">
    <property type="entry name" value="vWFA_dom_sf"/>
</dbReference>
<feature type="region of interest" description="Disordered" evidence="8">
    <location>
        <begin position="1682"/>
        <end position="1798"/>
    </location>
</feature>
<accession>A0A2R5GCM4</accession>
<name>A0A2R5GCM4_9STRA</name>
<evidence type="ECO:0000313" key="10">
    <source>
        <dbReference type="EMBL" id="GBG25911.1"/>
    </source>
</evidence>
<dbReference type="InterPro" id="IPR027417">
    <property type="entry name" value="P-loop_NTPase"/>
</dbReference>
<dbReference type="EMBL" id="BEYU01000016">
    <property type="protein sequence ID" value="GBG25911.1"/>
    <property type="molecule type" value="Genomic_DNA"/>
</dbReference>
<evidence type="ECO:0000256" key="6">
    <source>
        <dbReference type="ARBA" id="ARBA00055988"/>
    </source>
</evidence>
<reference evidence="10 11" key="1">
    <citation type="submission" date="2017-12" db="EMBL/GenBank/DDBJ databases">
        <title>Sequencing, de novo assembly and annotation of complete genome of a new Thraustochytrid species, strain FCC1311.</title>
        <authorList>
            <person name="Sedici K."/>
            <person name="Godart F."/>
            <person name="Aiese Cigliano R."/>
            <person name="Sanseverino W."/>
            <person name="Barakat M."/>
            <person name="Ortet P."/>
            <person name="Marechal E."/>
            <person name="Cagnac O."/>
            <person name="Amato A."/>
        </authorList>
    </citation>
    <scope>NUCLEOTIDE SEQUENCE [LARGE SCALE GENOMIC DNA]</scope>
</reference>
<keyword evidence="4" id="KW-0809">Transit peptide</keyword>
<evidence type="ECO:0000256" key="1">
    <source>
        <dbReference type="ARBA" id="ARBA00004173"/>
    </source>
</evidence>
<dbReference type="GO" id="GO:0005739">
    <property type="term" value="C:mitochondrion"/>
    <property type="evidence" value="ECO:0007669"/>
    <property type="project" value="UniProtKB-SubCell"/>
</dbReference>
<comment type="subcellular location">
    <subcellularLocation>
        <location evidence="1">Mitochondrion</location>
    </subcellularLocation>
</comment>
<dbReference type="Gene3D" id="3.40.50.300">
    <property type="entry name" value="P-loop containing nucleotide triphosphate hydrolases"/>
    <property type="match status" value="3"/>
</dbReference>
<keyword evidence="5" id="KW-0496">Mitochondrion</keyword>
<keyword evidence="11" id="KW-1185">Reference proteome</keyword>
<evidence type="ECO:0000313" key="11">
    <source>
        <dbReference type="Proteomes" id="UP000241890"/>
    </source>
</evidence>
<dbReference type="InterPro" id="IPR039891">
    <property type="entry name" value="VWA8"/>
</dbReference>
<evidence type="ECO:0000256" key="4">
    <source>
        <dbReference type="ARBA" id="ARBA00022946"/>
    </source>
</evidence>
<feature type="compositionally biased region" description="Gly residues" evidence="8">
    <location>
        <begin position="1724"/>
        <end position="1748"/>
    </location>
</feature>
<feature type="domain" description="VWFA" evidence="9">
    <location>
        <begin position="1897"/>
        <end position="2078"/>
    </location>
</feature>
<feature type="region of interest" description="Disordered" evidence="8">
    <location>
        <begin position="1487"/>
        <end position="1507"/>
    </location>
</feature>
<feature type="region of interest" description="Disordered" evidence="8">
    <location>
        <begin position="1555"/>
        <end position="1587"/>
    </location>
</feature>
<feature type="compositionally biased region" description="Basic and acidic residues" evidence="8">
    <location>
        <begin position="1495"/>
        <end position="1504"/>
    </location>
</feature>
<dbReference type="InParanoid" id="A0A2R5GCM4"/>
<comment type="function">
    <text evidence="6">Exhibits ATPase activity in vitro.</text>
</comment>